<comment type="caution">
    <text evidence="2">The sequence shown here is derived from an EMBL/GenBank/DDBJ whole genome shotgun (WGS) entry which is preliminary data.</text>
</comment>
<evidence type="ECO:0000256" key="1">
    <source>
        <dbReference type="SAM" id="MobiDB-lite"/>
    </source>
</evidence>
<dbReference type="Proteomes" id="UP001501020">
    <property type="component" value="Unassembled WGS sequence"/>
</dbReference>
<proteinExistence type="predicted"/>
<sequence length="97" mass="10816">MLAWLQLGLCGRCGRARYESRRSARRAARIAAPGIRLRAYQCGDAWHLTTPAGRPRFIAPPVTLSGTRTRAGLDLRGRGKRSYRNRRRPATDRAGGQ</sequence>
<evidence type="ECO:0000313" key="2">
    <source>
        <dbReference type="EMBL" id="GAA2141618.1"/>
    </source>
</evidence>
<feature type="compositionally biased region" description="Basic residues" evidence="1">
    <location>
        <begin position="78"/>
        <end position="88"/>
    </location>
</feature>
<protein>
    <submittedName>
        <fullName evidence="2">Uncharacterized protein</fullName>
    </submittedName>
</protein>
<feature type="region of interest" description="Disordered" evidence="1">
    <location>
        <begin position="76"/>
        <end position="97"/>
    </location>
</feature>
<reference evidence="2 3" key="1">
    <citation type="journal article" date="2019" name="Int. J. Syst. Evol. Microbiol.">
        <title>The Global Catalogue of Microorganisms (GCM) 10K type strain sequencing project: providing services to taxonomists for standard genome sequencing and annotation.</title>
        <authorList>
            <consortium name="The Broad Institute Genomics Platform"/>
            <consortium name="The Broad Institute Genome Sequencing Center for Infectious Disease"/>
            <person name="Wu L."/>
            <person name="Ma J."/>
        </authorList>
    </citation>
    <scope>NUCLEOTIDE SEQUENCE [LARGE SCALE GENOMIC DNA]</scope>
    <source>
        <strain evidence="2 3">JCM 13850</strain>
    </source>
</reference>
<dbReference type="EMBL" id="BAAAMR010000032">
    <property type="protein sequence ID" value="GAA2141618.1"/>
    <property type="molecule type" value="Genomic_DNA"/>
</dbReference>
<gene>
    <name evidence="2" type="ORF">GCM10009727_39330</name>
</gene>
<evidence type="ECO:0000313" key="3">
    <source>
        <dbReference type="Proteomes" id="UP001501020"/>
    </source>
</evidence>
<name>A0ABN2ZG51_9ACTN</name>
<keyword evidence="3" id="KW-1185">Reference proteome</keyword>
<organism evidence="2 3">
    <name type="scientific">Actinomadura napierensis</name>
    <dbReference type="NCBI Taxonomy" id="267854"/>
    <lineage>
        <taxon>Bacteria</taxon>
        <taxon>Bacillati</taxon>
        <taxon>Actinomycetota</taxon>
        <taxon>Actinomycetes</taxon>
        <taxon>Streptosporangiales</taxon>
        <taxon>Thermomonosporaceae</taxon>
        <taxon>Actinomadura</taxon>
    </lineage>
</organism>
<accession>A0ABN2ZG51</accession>